<reference evidence="1" key="1">
    <citation type="submission" date="2018-06" db="EMBL/GenBank/DDBJ databases">
        <authorList>
            <person name="Zhirakovskaya E."/>
        </authorList>
    </citation>
    <scope>NUCLEOTIDE SEQUENCE</scope>
</reference>
<proteinExistence type="predicted"/>
<sequence length="80" mass="9450">MNTDTIRFDMLYGRCAKCEGPVYFSQVIDWEGNKVSALQCWNGHYEHIKAETFVFPDDRELSREEIEEILPFIGFIRIDD</sequence>
<dbReference type="AlphaFoldDB" id="A0A3B1C2L1"/>
<name>A0A3B1C2L1_9ZZZZ</name>
<evidence type="ECO:0000313" key="1">
    <source>
        <dbReference type="EMBL" id="VAX18058.1"/>
    </source>
</evidence>
<accession>A0A3B1C2L1</accession>
<organism evidence="1">
    <name type="scientific">hydrothermal vent metagenome</name>
    <dbReference type="NCBI Taxonomy" id="652676"/>
    <lineage>
        <taxon>unclassified sequences</taxon>
        <taxon>metagenomes</taxon>
        <taxon>ecological metagenomes</taxon>
    </lineage>
</organism>
<protein>
    <submittedName>
        <fullName evidence="1">Uncharacterized protein</fullName>
    </submittedName>
</protein>
<dbReference type="EMBL" id="UOGA01000114">
    <property type="protein sequence ID" value="VAX18058.1"/>
    <property type="molecule type" value="Genomic_DNA"/>
</dbReference>
<gene>
    <name evidence="1" type="ORF">MNBD_NITROSPINAE04-1413</name>
</gene>